<organism evidence="3 5">
    <name type="scientific">Aspergillus lentulus</name>
    <dbReference type="NCBI Taxonomy" id="293939"/>
    <lineage>
        <taxon>Eukaryota</taxon>
        <taxon>Fungi</taxon>
        <taxon>Dikarya</taxon>
        <taxon>Ascomycota</taxon>
        <taxon>Pezizomycotina</taxon>
        <taxon>Eurotiomycetes</taxon>
        <taxon>Eurotiomycetidae</taxon>
        <taxon>Eurotiales</taxon>
        <taxon>Aspergillaceae</taxon>
        <taxon>Aspergillus</taxon>
        <taxon>Aspergillus subgen. Fumigati</taxon>
    </lineage>
</organism>
<dbReference type="EMBL" id="BCLY01000012">
    <property type="protein sequence ID" value="GAQ08740.1"/>
    <property type="molecule type" value="Genomic_DNA"/>
</dbReference>
<evidence type="ECO:0000313" key="4">
    <source>
        <dbReference type="EMBL" id="GFF62164.1"/>
    </source>
</evidence>
<gene>
    <name evidence="3" type="ORF">ALT_6061</name>
    <name evidence="4" type="ORF">IFM60648_00544</name>
</gene>
<dbReference type="Proteomes" id="UP000051487">
    <property type="component" value="Unassembled WGS sequence"/>
</dbReference>
<evidence type="ECO:0000313" key="5">
    <source>
        <dbReference type="Proteomes" id="UP000051487"/>
    </source>
</evidence>
<dbReference type="InterPro" id="IPR051414">
    <property type="entry name" value="Adenylate-forming_Reductase"/>
</dbReference>
<dbReference type="Proteomes" id="UP000465220">
    <property type="component" value="Unassembled WGS sequence"/>
</dbReference>
<keyword evidence="1" id="KW-0596">Phosphopantetheine</keyword>
<reference evidence="4 6" key="2">
    <citation type="submission" date="2020-01" db="EMBL/GenBank/DDBJ databases">
        <title>Draft genome sequence of Aspergillus lentulus IFM 60648.</title>
        <authorList>
            <person name="Takahashi H."/>
            <person name="Yaguchi T."/>
        </authorList>
    </citation>
    <scope>NUCLEOTIDE SEQUENCE [LARGE SCALE GENOMIC DNA]</scope>
    <source>
        <strain evidence="4 6">IFM 60648</strain>
    </source>
</reference>
<evidence type="ECO:0000256" key="2">
    <source>
        <dbReference type="ARBA" id="ARBA00022553"/>
    </source>
</evidence>
<dbReference type="InterPro" id="IPR042099">
    <property type="entry name" value="ANL_N_sf"/>
</dbReference>
<sequence>MMAPIISATAFVLTHEKRLTIDYLAEVIKHGQPRTAVLTPSMLEELCESEMGMECLKTLDMLVFGGAPMAREAGDRIAEYPEKDEWPYLEFNPFAGYEMRDAGGECYELVVVRGEKGRTLHAVFPTYRRRRKYRTGDLFTPHPDKKGLWRYAGRRDDAIVLSNGEKFNPINMGETISSHPLLDLQKYIRITESKYYSS</sequence>
<keyword evidence="6" id="KW-1185">Reference proteome</keyword>
<proteinExistence type="predicted"/>
<dbReference type="EMBL" id="BLKI01000002">
    <property type="protein sequence ID" value="GFF62164.1"/>
    <property type="molecule type" value="Genomic_DNA"/>
</dbReference>
<evidence type="ECO:0000313" key="6">
    <source>
        <dbReference type="Proteomes" id="UP000465220"/>
    </source>
</evidence>
<dbReference type="SUPFAM" id="SSF56801">
    <property type="entry name" value="Acetyl-CoA synthetase-like"/>
    <property type="match status" value="1"/>
</dbReference>
<name>A0AAN4PLI0_ASPLE</name>
<dbReference type="PANTHER" id="PTHR43439:SF2">
    <property type="entry name" value="ENZYME, PUTATIVE (JCVI)-RELATED"/>
    <property type="match status" value="1"/>
</dbReference>
<comment type="caution">
    <text evidence="3">The sequence shown here is derived from an EMBL/GenBank/DDBJ whole genome shotgun (WGS) entry which is preliminary data.</text>
</comment>
<dbReference type="Gene3D" id="3.40.50.12780">
    <property type="entry name" value="N-terminal domain of ligase-like"/>
    <property type="match status" value="1"/>
</dbReference>
<accession>A0AAN4PLI0</accession>
<evidence type="ECO:0000313" key="3">
    <source>
        <dbReference type="EMBL" id="GAQ08740.1"/>
    </source>
</evidence>
<evidence type="ECO:0008006" key="7">
    <source>
        <dbReference type="Google" id="ProtNLM"/>
    </source>
</evidence>
<protein>
    <recommendedName>
        <fullName evidence="7">AMP-dependent synthetase/ligase domain-containing protein</fullName>
    </recommendedName>
</protein>
<dbReference type="PANTHER" id="PTHR43439">
    <property type="entry name" value="PHENYLACETATE-COENZYME A LIGASE"/>
    <property type="match status" value="1"/>
</dbReference>
<dbReference type="AlphaFoldDB" id="A0AAN4PLI0"/>
<reference evidence="3 5" key="1">
    <citation type="submission" date="2015-11" db="EMBL/GenBank/DDBJ databases">
        <title>Aspergillus lentulus strain IFM 54703T.</title>
        <authorList>
            <person name="Kusuya Y."/>
            <person name="Sakai K."/>
            <person name="Kamei K."/>
            <person name="Takahashi H."/>
            <person name="Yaguchi T."/>
        </authorList>
    </citation>
    <scope>NUCLEOTIDE SEQUENCE [LARGE SCALE GENOMIC DNA]</scope>
    <source>
        <strain evidence="3 5">IFM 54703</strain>
    </source>
</reference>
<dbReference type="Pfam" id="PF23562">
    <property type="entry name" value="AMP-binding_C_3"/>
    <property type="match status" value="1"/>
</dbReference>
<keyword evidence="2" id="KW-0597">Phosphoprotein</keyword>
<evidence type="ECO:0000256" key="1">
    <source>
        <dbReference type="ARBA" id="ARBA00022450"/>
    </source>
</evidence>